<organism evidence="13 14">
    <name type="scientific">Triplophysa rosa</name>
    <name type="common">Cave loach</name>
    <dbReference type="NCBI Taxonomy" id="992332"/>
    <lineage>
        <taxon>Eukaryota</taxon>
        <taxon>Metazoa</taxon>
        <taxon>Chordata</taxon>
        <taxon>Craniata</taxon>
        <taxon>Vertebrata</taxon>
        <taxon>Euteleostomi</taxon>
        <taxon>Actinopterygii</taxon>
        <taxon>Neopterygii</taxon>
        <taxon>Teleostei</taxon>
        <taxon>Ostariophysi</taxon>
        <taxon>Cypriniformes</taxon>
        <taxon>Nemacheilidae</taxon>
        <taxon>Triplophysa</taxon>
    </lineage>
</organism>
<evidence type="ECO:0000256" key="8">
    <source>
        <dbReference type="ARBA" id="ARBA00023170"/>
    </source>
</evidence>
<dbReference type="GO" id="GO:0042130">
    <property type="term" value="P:negative regulation of T cell proliferation"/>
    <property type="evidence" value="ECO:0007669"/>
    <property type="project" value="TreeGrafter"/>
</dbReference>
<dbReference type="InterPro" id="IPR013783">
    <property type="entry name" value="Ig-like_fold"/>
</dbReference>
<evidence type="ECO:0000256" key="7">
    <source>
        <dbReference type="ARBA" id="ARBA00023157"/>
    </source>
</evidence>
<proteinExistence type="predicted"/>
<dbReference type="GO" id="GO:0007166">
    <property type="term" value="P:cell surface receptor signaling pathway"/>
    <property type="evidence" value="ECO:0007669"/>
    <property type="project" value="TreeGrafter"/>
</dbReference>
<dbReference type="InterPro" id="IPR051713">
    <property type="entry name" value="T-cell_Activation_Regulation"/>
</dbReference>
<dbReference type="GO" id="GO:0071222">
    <property type="term" value="P:cellular response to lipopolysaccharide"/>
    <property type="evidence" value="ECO:0007669"/>
    <property type="project" value="TreeGrafter"/>
</dbReference>
<dbReference type="EMBL" id="JAFHDT010000020">
    <property type="protein sequence ID" value="KAI7795384.1"/>
    <property type="molecule type" value="Genomic_DNA"/>
</dbReference>
<evidence type="ECO:0000259" key="12">
    <source>
        <dbReference type="PROSITE" id="PS50835"/>
    </source>
</evidence>
<keyword evidence="14" id="KW-1185">Reference proteome</keyword>
<comment type="subcellular location">
    <subcellularLocation>
        <location evidence="1">Cell membrane</location>
        <topology evidence="1">Single-pass type I membrane protein</topology>
    </subcellularLocation>
</comment>
<keyword evidence="8" id="KW-0675">Receptor</keyword>
<keyword evidence="10" id="KW-0393">Immunoglobulin domain</keyword>
<evidence type="ECO:0000256" key="6">
    <source>
        <dbReference type="ARBA" id="ARBA00023136"/>
    </source>
</evidence>
<dbReference type="PROSITE" id="PS50835">
    <property type="entry name" value="IG_LIKE"/>
    <property type="match status" value="1"/>
</dbReference>
<feature type="domain" description="Ig-like" evidence="12">
    <location>
        <begin position="112"/>
        <end position="216"/>
    </location>
</feature>
<dbReference type="Proteomes" id="UP001059041">
    <property type="component" value="Linkage Group LG20"/>
</dbReference>
<dbReference type="PANTHER" id="PTHR25466:SF14">
    <property type="entry name" value="BUTYROPHILIN SUBFAMILY 2 MEMBER A2-LIKE-RELATED"/>
    <property type="match status" value="1"/>
</dbReference>
<evidence type="ECO:0000256" key="2">
    <source>
        <dbReference type="ARBA" id="ARBA00022475"/>
    </source>
</evidence>
<evidence type="ECO:0000256" key="5">
    <source>
        <dbReference type="ARBA" id="ARBA00022989"/>
    </source>
</evidence>
<gene>
    <name evidence="13" type="ORF">IRJ41_018513</name>
</gene>
<sequence>MKCIWIHCAFLSLLKVPSSQAVCVLLDQFVVLPCEMRSCAAVQWSKVNPIQTTVAECHNKSCSVKEGFLERFRFTNQTNKGNYSLLLNPTKYNDRGAYKCTCGRINKDVILEVIVPIPVSADESSNITLPFYADTQTNVNDVTWLHSSSNVLRYMKNGSTYPGEGYENRISLTEGGFKYGDLSLTITAVQQTDAGLYRCFVQDESTKGDPHAYMIHVAMNGIHLLPTLNLSPLAWTRSSATNVRDVQLTAKELGCSQQTPNG</sequence>
<evidence type="ECO:0000256" key="4">
    <source>
        <dbReference type="ARBA" id="ARBA00022729"/>
    </source>
</evidence>
<keyword evidence="6" id="KW-0472">Membrane</keyword>
<dbReference type="SMART" id="SM00409">
    <property type="entry name" value="IG"/>
    <property type="match status" value="2"/>
</dbReference>
<dbReference type="InterPro" id="IPR036179">
    <property type="entry name" value="Ig-like_dom_sf"/>
</dbReference>
<keyword evidence="2" id="KW-1003">Cell membrane</keyword>
<keyword evidence="7" id="KW-1015">Disulfide bond</keyword>
<keyword evidence="3" id="KW-0812">Transmembrane</keyword>
<dbReference type="SUPFAM" id="SSF48726">
    <property type="entry name" value="Immunoglobulin"/>
    <property type="match status" value="2"/>
</dbReference>
<dbReference type="AlphaFoldDB" id="A0A9W7TG14"/>
<dbReference type="PANTHER" id="PTHR25466">
    <property type="entry name" value="T-LYMPHOCYTE ACTIVATION ANTIGEN"/>
    <property type="match status" value="1"/>
</dbReference>
<feature type="chain" id="PRO_5040828437" description="Ig-like domain-containing protein" evidence="11">
    <location>
        <begin position="22"/>
        <end position="262"/>
    </location>
</feature>
<keyword evidence="4 11" id="KW-0732">Signal</keyword>
<reference evidence="13" key="1">
    <citation type="submission" date="2021-02" db="EMBL/GenBank/DDBJ databases">
        <title>Comparative genomics reveals that relaxation of natural selection precedes convergent phenotypic evolution of cavefish.</title>
        <authorList>
            <person name="Peng Z."/>
        </authorList>
    </citation>
    <scope>NUCLEOTIDE SEQUENCE</scope>
    <source>
        <tissue evidence="13">Muscle</tissue>
    </source>
</reference>
<evidence type="ECO:0000313" key="14">
    <source>
        <dbReference type="Proteomes" id="UP001059041"/>
    </source>
</evidence>
<dbReference type="GO" id="GO:0031295">
    <property type="term" value="P:T cell costimulation"/>
    <property type="evidence" value="ECO:0007669"/>
    <property type="project" value="TreeGrafter"/>
</dbReference>
<dbReference type="Gene3D" id="2.60.40.10">
    <property type="entry name" value="Immunoglobulins"/>
    <property type="match status" value="2"/>
</dbReference>
<evidence type="ECO:0000256" key="11">
    <source>
        <dbReference type="SAM" id="SignalP"/>
    </source>
</evidence>
<comment type="caution">
    <text evidence="13">The sequence shown here is derived from an EMBL/GenBank/DDBJ whole genome shotgun (WGS) entry which is preliminary data.</text>
</comment>
<keyword evidence="5" id="KW-1133">Transmembrane helix</keyword>
<dbReference type="InterPro" id="IPR013106">
    <property type="entry name" value="Ig_V-set"/>
</dbReference>
<evidence type="ECO:0000313" key="13">
    <source>
        <dbReference type="EMBL" id="KAI7795384.1"/>
    </source>
</evidence>
<dbReference type="GO" id="GO:0042102">
    <property type="term" value="P:positive regulation of T cell proliferation"/>
    <property type="evidence" value="ECO:0007669"/>
    <property type="project" value="TreeGrafter"/>
</dbReference>
<dbReference type="Pfam" id="PF07686">
    <property type="entry name" value="V-set"/>
    <property type="match status" value="2"/>
</dbReference>
<evidence type="ECO:0000256" key="1">
    <source>
        <dbReference type="ARBA" id="ARBA00004251"/>
    </source>
</evidence>
<protein>
    <recommendedName>
        <fullName evidence="12">Ig-like domain-containing protein</fullName>
    </recommendedName>
</protein>
<dbReference type="InterPro" id="IPR003599">
    <property type="entry name" value="Ig_sub"/>
</dbReference>
<feature type="signal peptide" evidence="11">
    <location>
        <begin position="1"/>
        <end position="21"/>
    </location>
</feature>
<keyword evidence="9" id="KW-0325">Glycoprotein</keyword>
<evidence type="ECO:0000256" key="9">
    <source>
        <dbReference type="ARBA" id="ARBA00023180"/>
    </source>
</evidence>
<accession>A0A9W7TG14</accession>
<dbReference type="GO" id="GO:0009897">
    <property type="term" value="C:external side of plasma membrane"/>
    <property type="evidence" value="ECO:0007669"/>
    <property type="project" value="TreeGrafter"/>
</dbReference>
<dbReference type="InterPro" id="IPR007110">
    <property type="entry name" value="Ig-like_dom"/>
</dbReference>
<evidence type="ECO:0000256" key="3">
    <source>
        <dbReference type="ARBA" id="ARBA00022692"/>
    </source>
</evidence>
<evidence type="ECO:0000256" key="10">
    <source>
        <dbReference type="ARBA" id="ARBA00023319"/>
    </source>
</evidence>
<dbReference type="GO" id="GO:0006955">
    <property type="term" value="P:immune response"/>
    <property type="evidence" value="ECO:0007669"/>
    <property type="project" value="TreeGrafter"/>
</dbReference>
<name>A0A9W7TG14_TRIRA</name>